<evidence type="ECO:0000256" key="5">
    <source>
        <dbReference type="ARBA" id="ARBA00022917"/>
    </source>
</evidence>
<dbReference type="SUPFAM" id="SSF50447">
    <property type="entry name" value="Translation proteins"/>
    <property type="match status" value="1"/>
</dbReference>
<dbReference type="Pfam" id="PF09107">
    <property type="entry name" value="WHD_3rd_SelB"/>
    <property type="match status" value="1"/>
</dbReference>
<dbReference type="OrthoDB" id="9804504at2"/>
<dbReference type="PROSITE" id="PS00301">
    <property type="entry name" value="G_TR_1"/>
    <property type="match status" value="1"/>
</dbReference>
<dbReference type="Pfam" id="PF00009">
    <property type="entry name" value="GTP_EFTU"/>
    <property type="match status" value="1"/>
</dbReference>
<dbReference type="InterPro" id="IPR004161">
    <property type="entry name" value="EFTu-like_2"/>
</dbReference>
<feature type="domain" description="Tr-type G" evidence="9">
    <location>
        <begin position="1"/>
        <end position="172"/>
    </location>
</feature>
<dbReference type="InterPro" id="IPR009000">
    <property type="entry name" value="Transl_B-barrel_sf"/>
</dbReference>
<dbReference type="STRING" id="1123285.SAMN05660235_01606"/>
<dbReference type="NCBIfam" id="TIGR00475">
    <property type="entry name" value="selB"/>
    <property type="match status" value="1"/>
</dbReference>
<reference evidence="11" key="1">
    <citation type="submission" date="2016-10" db="EMBL/GenBank/DDBJ databases">
        <authorList>
            <person name="Varghese N."/>
            <person name="Submissions S."/>
        </authorList>
    </citation>
    <scope>NUCLEOTIDE SEQUENCE [LARGE SCALE GENOMIC DNA]</scope>
    <source>
        <strain evidence="11">DSM 23256</strain>
    </source>
</reference>
<dbReference type="CDD" id="cd04171">
    <property type="entry name" value="SelB"/>
    <property type="match status" value="1"/>
</dbReference>
<dbReference type="Pfam" id="PF03144">
    <property type="entry name" value="GTP_EFTU_D2"/>
    <property type="match status" value="1"/>
</dbReference>
<sequence length="623" mass="67579">MKYIIIGTAGHVDHGKTALIKALTGTDTDRLKEEKLRGISIDLGFASLPLSDDIVAGVVDVPGHERFLKNMLAGTGGIDMAMLVVAADEGVMPQTREHLAMLHLYGISQGVVVLNKIDKVDGEWLDLVAEDVQNLLAGTFLAGAPLCRVSAVTGEGLAELRSILRQVAERLPGRDNDAPFRLWIDRAFTVKGYGVVVTGSVLSGTAKIGDSLTLYPAGIMVRVRGLEWHGQKVEQIQAGQRAAINLAGVDLGAVGRGMCLSSPRHGQVSDVWDVKVTWRSEVKNGARVRLHLGTGESIGRIYFFRDAPKDYARLVLESPLGAGAGDRGILRLYSPQHLLGGAILIAPSLSKREIGPARVARAEVLGGDVAKLVYAVLADSSLPLEAGELARQAGYLSEKTLDRALAALVAGGRIVRQGAYYFTAEQLAALREKCHSLLTDYHAAQPDRPGMAREVLRQQLGLDEKAFDHLVEHWQAVGFIVVRGAEVALPQHAERHRDRKQDLAAKVDHALSACGLLSIDTAILAEKLNLPPAKAEVAMDLLLREGLLVRIGGDLVLYHKAVEQALDVLRRHFANQPTITVAQLRDLLQTSRKVALPLMEYFDLQKYTIRDGDVRKPGTKLYK</sequence>
<dbReference type="PANTHER" id="PTHR43721:SF22">
    <property type="entry name" value="ELONGATION FACTOR TU, MITOCHONDRIAL"/>
    <property type="match status" value="1"/>
</dbReference>
<keyword evidence="10" id="KW-0251">Elongation factor</keyword>
<dbReference type="InterPro" id="IPR009001">
    <property type="entry name" value="Transl_elong_EF1A/Init_IF2_C"/>
</dbReference>
<dbReference type="AlphaFoldDB" id="A0A1G7L2B3"/>
<evidence type="ECO:0000256" key="3">
    <source>
        <dbReference type="ARBA" id="ARBA00022490"/>
    </source>
</evidence>
<dbReference type="PRINTS" id="PR00315">
    <property type="entry name" value="ELONGATNFCT"/>
</dbReference>
<dbReference type="Pfam" id="PF09106">
    <property type="entry name" value="WHD_2nd_SelB"/>
    <property type="match status" value="1"/>
</dbReference>
<dbReference type="Proteomes" id="UP000243333">
    <property type="component" value="Unassembled WGS sequence"/>
</dbReference>
<dbReference type="InterPro" id="IPR005225">
    <property type="entry name" value="Small_GTP-bd"/>
</dbReference>
<dbReference type="GO" id="GO:0003924">
    <property type="term" value="F:GTPase activity"/>
    <property type="evidence" value="ECO:0007669"/>
    <property type="project" value="InterPro"/>
</dbReference>
<protein>
    <recommendedName>
        <fullName evidence="2">Selenocysteine-specific elongation factor</fullName>
    </recommendedName>
    <alternativeName>
        <fullName evidence="8">SelB translation factor</fullName>
    </alternativeName>
</protein>
<dbReference type="InterPro" id="IPR036388">
    <property type="entry name" value="WH-like_DNA-bd_sf"/>
</dbReference>
<dbReference type="GO" id="GO:0003746">
    <property type="term" value="F:translation elongation factor activity"/>
    <property type="evidence" value="ECO:0007669"/>
    <property type="project" value="UniProtKB-KW"/>
</dbReference>
<dbReference type="RefSeq" id="WP_093689748.1">
    <property type="nucleotide sequence ID" value="NZ_FNBU01000010.1"/>
</dbReference>
<gene>
    <name evidence="10" type="ORF">SAMN05660235_01606</name>
</gene>
<dbReference type="Pfam" id="PF25461">
    <property type="entry name" value="Beta-barrel_SelB"/>
    <property type="match status" value="1"/>
</dbReference>
<dbReference type="InterPro" id="IPR004535">
    <property type="entry name" value="Transl_elong_SelB"/>
</dbReference>
<dbReference type="SUPFAM" id="SSF46785">
    <property type="entry name" value="Winged helix' DNA-binding domain"/>
    <property type="match status" value="2"/>
</dbReference>
<evidence type="ECO:0000256" key="6">
    <source>
        <dbReference type="ARBA" id="ARBA00023134"/>
    </source>
</evidence>
<dbReference type="SUPFAM" id="SSF50465">
    <property type="entry name" value="EF-Tu/eEF-1alpha/eIF2-gamma C-terminal domain"/>
    <property type="match status" value="1"/>
</dbReference>
<evidence type="ECO:0000256" key="2">
    <source>
        <dbReference type="ARBA" id="ARBA00015953"/>
    </source>
</evidence>
<keyword evidence="5" id="KW-0648">Protein biosynthesis</keyword>
<dbReference type="InterPro" id="IPR050055">
    <property type="entry name" value="EF-Tu_GTPase"/>
</dbReference>
<dbReference type="PANTHER" id="PTHR43721">
    <property type="entry name" value="ELONGATION FACTOR TU-RELATED"/>
    <property type="match status" value="1"/>
</dbReference>
<evidence type="ECO:0000256" key="4">
    <source>
        <dbReference type="ARBA" id="ARBA00022741"/>
    </source>
</evidence>
<dbReference type="GO" id="GO:0005829">
    <property type="term" value="C:cytosol"/>
    <property type="evidence" value="ECO:0007669"/>
    <property type="project" value="TreeGrafter"/>
</dbReference>
<evidence type="ECO:0000256" key="8">
    <source>
        <dbReference type="ARBA" id="ARBA00031615"/>
    </source>
</evidence>
<evidence type="ECO:0000256" key="7">
    <source>
        <dbReference type="ARBA" id="ARBA00025526"/>
    </source>
</evidence>
<dbReference type="InterPro" id="IPR015191">
    <property type="entry name" value="SelB_WHD4"/>
</dbReference>
<keyword evidence="6" id="KW-0342">GTP-binding</keyword>
<evidence type="ECO:0000256" key="1">
    <source>
        <dbReference type="ARBA" id="ARBA00004496"/>
    </source>
</evidence>
<proteinExistence type="predicted"/>
<keyword evidence="11" id="KW-1185">Reference proteome</keyword>
<comment type="subcellular location">
    <subcellularLocation>
        <location evidence="1">Cytoplasm</location>
    </subcellularLocation>
</comment>
<dbReference type="InterPro" id="IPR057335">
    <property type="entry name" value="Beta-barrel_SelB"/>
</dbReference>
<dbReference type="Gene3D" id="1.10.10.10">
    <property type="entry name" value="Winged helix-like DNA-binding domain superfamily/Winged helix DNA-binding domain"/>
    <property type="match status" value="1"/>
</dbReference>
<name>A0A1G7L2B3_9FIRM</name>
<dbReference type="Gene3D" id="3.40.50.300">
    <property type="entry name" value="P-loop containing nucleotide triphosphate hydrolases"/>
    <property type="match status" value="1"/>
</dbReference>
<dbReference type="InterPro" id="IPR015190">
    <property type="entry name" value="Elong_fac_SelB-wing-hlx_typ-2"/>
</dbReference>
<evidence type="ECO:0000313" key="11">
    <source>
        <dbReference type="Proteomes" id="UP000243333"/>
    </source>
</evidence>
<dbReference type="PROSITE" id="PS51722">
    <property type="entry name" value="G_TR_2"/>
    <property type="match status" value="1"/>
</dbReference>
<dbReference type="GO" id="GO:0005525">
    <property type="term" value="F:GTP binding"/>
    <property type="evidence" value="ECO:0007669"/>
    <property type="project" value="UniProtKB-KW"/>
</dbReference>
<comment type="function">
    <text evidence="7">Translation factor necessary for the incorporation of selenocysteine into proteins. It probably replaces EF-Tu for the insertion of selenocysteine directed by the UGA codon. SelB binds GTP and GDP.</text>
</comment>
<dbReference type="InterPro" id="IPR027417">
    <property type="entry name" value="P-loop_NTPase"/>
</dbReference>
<dbReference type="SUPFAM" id="SSF52540">
    <property type="entry name" value="P-loop containing nucleoside triphosphate hydrolases"/>
    <property type="match status" value="1"/>
</dbReference>
<dbReference type="CDD" id="cd03696">
    <property type="entry name" value="SelB_II"/>
    <property type="match status" value="1"/>
</dbReference>
<dbReference type="GO" id="GO:0003723">
    <property type="term" value="F:RNA binding"/>
    <property type="evidence" value="ECO:0007669"/>
    <property type="project" value="InterPro"/>
</dbReference>
<accession>A0A1G7L2B3</accession>
<evidence type="ECO:0000313" key="10">
    <source>
        <dbReference type="EMBL" id="SDF43647.1"/>
    </source>
</evidence>
<dbReference type="InterPro" id="IPR031157">
    <property type="entry name" value="G_TR_CS"/>
</dbReference>
<keyword evidence="3" id="KW-0963">Cytoplasm</keyword>
<dbReference type="InterPro" id="IPR000795">
    <property type="entry name" value="T_Tr_GTP-bd_dom"/>
</dbReference>
<dbReference type="InterPro" id="IPR036390">
    <property type="entry name" value="WH_DNA-bd_sf"/>
</dbReference>
<keyword evidence="4" id="KW-0547">Nucleotide-binding</keyword>
<evidence type="ECO:0000259" key="9">
    <source>
        <dbReference type="PROSITE" id="PS51722"/>
    </source>
</evidence>
<dbReference type="EMBL" id="FNBU01000010">
    <property type="protein sequence ID" value="SDF43647.1"/>
    <property type="molecule type" value="Genomic_DNA"/>
</dbReference>
<dbReference type="Gene3D" id="2.40.30.10">
    <property type="entry name" value="Translation factors"/>
    <property type="match status" value="1"/>
</dbReference>
<dbReference type="Gene3D" id="1.10.10.2770">
    <property type="match status" value="1"/>
</dbReference>
<dbReference type="GO" id="GO:0001514">
    <property type="term" value="P:selenocysteine incorporation"/>
    <property type="evidence" value="ECO:0007669"/>
    <property type="project" value="InterPro"/>
</dbReference>
<organism evidence="10 11">
    <name type="scientific">Sporolituus thermophilus DSM 23256</name>
    <dbReference type="NCBI Taxonomy" id="1123285"/>
    <lineage>
        <taxon>Bacteria</taxon>
        <taxon>Bacillati</taxon>
        <taxon>Bacillota</taxon>
        <taxon>Negativicutes</taxon>
        <taxon>Selenomonadales</taxon>
        <taxon>Sporomusaceae</taxon>
        <taxon>Sporolituus</taxon>
    </lineage>
</organism>
<dbReference type="NCBIfam" id="TIGR00231">
    <property type="entry name" value="small_GTP"/>
    <property type="match status" value="1"/>
</dbReference>